<proteinExistence type="predicted"/>
<protein>
    <submittedName>
        <fullName evidence="1">Uncharacterized protein</fullName>
    </submittedName>
</protein>
<comment type="caution">
    <text evidence="1">The sequence shown here is derived from an EMBL/GenBank/DDBJ whole genome shotgun (WGS) entry which is preliminary data.</text>
</comment>
<evidence type="ECO:0000313" key="1">
    <source>
        <dbReference type="EMBL" id="KAJ6636794.1"/>
    </source>
</evidence>
<gene>
    <name evidence="1" type="ORF">Bhyg_15389</name>
</gene>
<accession>A0A9Q0MTG0</accession>
<name>A0A9Q0MTG0_9DIPT</name>
<dbReference type="AlphaFoldDB" id="A0A9Q0MTG0"/>
<dbReference type="Proteomes" id="UP001151699">
    <property type="component" value="Chromosome C"/>
</dbReference>
<evidence type="ECO:0000313" key="2">
    <source>
        <dbReference type="Proteomes" id="UP001151699"/>
    </source>
</evidence>
<keyword evidence="2" id="KW-1185">Reference proteome</keyword>
<sequence length="147" mass="16248">MEGTLPNLATFQIVGSSLAFDNMPRAVICSSSNSPYKWGTHVFKNLYNSSVRFFGILNINSVFNLFLPYDITDVGNGIAFPIGRPIRKRKYNGGSAHARAGRGISSTKGEFVVHHSSDESLIRTHVTGLNVKMFPTFFYTPLSNDNL</sequence>
<dbReference type="EMBL" id="WJQU01000004">
    <property type="protein sequence ID" value="KAJ6636794.1"/>
    <property type="molecule type" value="Genomic_DNA"/>
</dbReference>
<organism evidence="1 2">
    <name type="scientific">Pseudolycoriella hygida</name>
    <dbReference type="NCBI Taxonomy" id="35572"/>
    <lineage>
        <taxon>Eukaryota</taxon>
        <taxon>Metazoa</taxon>
        <taxon>Ecdysozoa</taxon>
        <taxon>Arthropoda</taxon>
        <taxon>Hexapoda</taxon>
        <taxon>Insecta</taxon>
        <taxon>Pterygota</taxon>
        <taxon>Neoptera</taxon>
        <taxon>Endopterygota</taxon>
        <taxon>Diptera</taxon>
        <taxon>Nematocera</taxon>
        <taxon>Sciaroidea</taxon>
        <taxon>Sciaridae</taxon>
        <taxon>Pseudolycoriella</taxon>
    </lineage>
</organism>
<reference evidence="1" key="1">
    <citation type="submission" date="2022-07" db="EMBL/GenBank/DDBJ databases">
        <authorList>
            <person name="Trinca V."/>
            <person name="Uliana J.V.C."/>
            <person name="Torres T.T."/>
            <person name="Ward R.J."/>
            <person name="Monesi N."/>
        </authorList>
    </citation>
    <scope>NUCLEOTIDE SEQUENCE</scope>
    <source>
        <strain evidence="1">HSMRA1968</strain>
        <tissue evidence="1">Whole embryos</tissue>
    </source>
</reference>